<sequence>WKYCFDNFLERNPEQKTSLATALLDLAFMTSNLHLGTALAGDTTVYDHYTKEFVEIVDHCEKTLISLHKKADHKVLFTFDSGTILPLYFTALSCRDPKIRRRAIEILLAWPRREGVSDSLFAGKTAEWVVRIEEENME</sequence>
<gene>
    <name evidence="7" type="ORF">NA56DRAFT_558812</name>
</gene>
<protein>
    <submittedName>
        <fullName evidence="7">Uncharacterized protein</fullName>
    </submittedName>
</protein>
<evidence type="ECO:0000313" key="8">
    <source>
        <dbReference type="Proteomes" id="UP000235672"/>
    </source>
</evidence>
<dbReference type="PANTHER" id="PTHR36206:SF4">
    <property type="entry name" value="HYPOTHETICAL CONSERVED PROTEIN (EUROFUNG)-RELATED"/>
    <property type="match status" value="1"/>
</dbReference>
<organism evidence="7 8">
    <name type="scientific">Hyaloscypha hepaticicola</name>
    <dbReference type="NCBI Taxonomy" id="2082293"/>
    <lineage>
        <taxon>Eukaryota</taxon>
        <taxon>Fungi</taxon>
        <taxon>Dikarya</taxon>
        <taxon>Ascomycota</taxon>
        <taxon>Pezizomycotina</taxon>
        <taxon>Leotiomycetes</taxon>
        <taxon>Helotiales</taxon>
        <taxon>Hyaloscyphaceae</taxon>
        <taxon>Hyaloscypha</taxon>
    </lineage>
</organism>
<dbReference type="Proteomes" id="UP000235672">
    <property type="component" value="Unassembled WGS sequence"/>
</dbReference>
<dbReference type="GO" id="GO:0003677">
    <property type="term" value="F:DNA binding"/>
    <property type="evidence" value="ECO:0007669"/>
    <property type="project" value="UniProtKB-KW"/>
</dbReference>
<keyword evidence="1" id="KW-0479">Metal-binding</keyword>
<dbReference type="AlphaFoldDB" id="A0A2J6PKV8"/>
<feature type="non-terminal residue" evidence="7">
    <location>
        <position position="1"/>
    </location>
</feature>
<dbReference type="OrthoDB" id="2593732at2759"/>
<keyword evidence="6" id="KW-0539">Nucleus</keyword>
<evidence type="ECO:0000256" key="4">
    <source>
        <dbReference type="ARBA" id="ARBA00023125"/>
    </source>
</evidence>
<evidence type="ECO:0000256" key="1">
    <source>
        <dbReference type="ARBA" id="ARBA00022723"/>
    </source>
</evidence>
<keyword evidence="8" id="KW-1185">Reference proteome</keyword>
<accession>A0A2J6PKV8</accession>
<name>A0A2J6PKV8_9HELO</name>
<dbReference type="GO" id="GO:0046872">
    <property type="term" value="F:metal ion binding"/>
    <property type="evidence" value="ECO:0007669"/>
    <property type="project" value="UniProtKB-KW"/>
</dbReference>
<keyword evidence="4" id="KW-0238">DNA-binding</keyword>
<proteinExistence type="predicted"/>
<dbReference type="EMBL" id="KZ613520">
    <property type="protein sequence ID" value="PMD14657.1"/>
    <property type="molecule type" value="Genomic_DNA"/>
</dbReference>
<dbReference type="PANTHER" id="PTHR36206">
    <property type="entry name" value="ASPERCRYPTIN BIOSYNTHESIS CLUSTER-SPECIFIC TRANSCRIPTION REGULATOR ATNN-RELATED"/>
    <property type="match status" value="1"/>
</dbReference>
<evidence type="ECO:0000313" key="7">
    <source>
        <dbReference type="EMBL" id="PMD14657.1"/>
    </source>
</evidence>
<evidence type="ECO:0000256" key="5">
    <source>
        <dbReference type="ARBA" id="ARBA00023163"/>
    </source>
</evidence>
<evidence type="ECO:0000256" key="2">
    <source>
        <dbReference type="ARBA" id="ARBA00022833"/>
    </source>
</evidence>
<keyword evidence="3" id="KW-0805">Transcription regulation</keyword>
<reference evidence="7 8" key="1">
    <citation type="submission" date="2016-05" db="EMBL/GenBank/DDBJ databases">
        <title>A degradative enzymes factory behind the ericoid mycorrhizal symbiosis.</title>
        <authorList>
            <consortium name="DOE Joint Genome Institute"/>
            <person name="Martino E."/>
            <person name="Morin E."/>
            <person name="Grelet G."/>
            <person name="Kuo A."/>
            <person name="Kohler A."/>
            <person name="Daghino S."/>
            <person name="Barry K."/>
            <person name="Choi C."/>
            <person name="Cichocki N."/>
            <person name="Clum A."/>
            <person name="Copeland A."/>
            <person name="Hainaut M."/>
            <person name="Haridas S."/>
            <person name="Labutti K."/>
            <person name="Lindquist E."/>
            <person name="Lipzen A."/>
            <person name="Khouja H.-R."/>
            <person name="Murat C."/>
            <person name="Ohm R."/>
            <person name="Olson A."/>
            <person name="Spatafora J."/>
            <person name="Veneault-Fourrey C."/>
            <person name="Henrissat B."/>
            <person name="Grigoriev I."/>
            <person name="Martin F."/>
            <person name="Perotto S."/>
        </authorList>
    </citation>
    <scope>NUCLEOTIDE SEQUENCE [LARGE SCALE GENOMIC DNA]</scope>
    <source>
        <strain evidence="7 8">UAMH 7357</strain>
    </source>
</reference>
<evidence type="ECO:0000256" key="3">
    <source>
        <dbReference type="ARBA" id="ARBA00023015"/>
    </source>
</evidence>
<dbReference type="InterPro" id="IPR052360">
    <property type="entry name" value="Transcr_Regulatory_Proteins"/>
</dbReference>
<feature type="non-terminal residue" evidence="7">
    <location>
        <position position="138"/>
    </location>
</feature>
<keyword evidence="2" id="KW-0862">Zinc</keyword>
<dbReference type="STRING" id="1745343.A0A2J6PKV8"/>
<keyword evidence="5" id="KW-0804">Transcription</keyword>
<evidence type="ECO:0000256" key="6">
    <source>
        <dbReference type="ARBA" id="ARBA00023242"/>
    </source>
</evidence>